<dbReference type="Proteomes" id="UP000288216">
    <property type="component" value="Unassembled WGS sequence"/>
</dbReference>
<dbReference type="OrthoDB" id="8951617at2759"/>
<reference evidence="2 3" key="1">
    <citation type="journal article" date="2018" name="Nat. Ecol. Evol.">
        <title>Shark genomes provide insights into elasmobranch evolution and the origin of vertebrates.</title>
        <authorList>
            <person name="Hara Y"/>
            <person name="Yamaguchi K"/>
            <person name="Onimaru K"/>
            <person name="Kadota M"/>
            <person name="Koyanagi M"/>
            <person name="Keeley SD"/>
            <person name="Tatsumi K"/>
            <person name="Tanaka K"/>
            <person name="Motone F"/>
            <person name="Kageyama Y"/>
            <person name="Nozu R"/>
            <person name="Adachi N"/>
            <person name="Nishimura O"/>
            <person name="Nakagawa R"/>
            <person name="Tanegashima C"/>
            <person name="Kiyatake I"/>
            <person name="Matsumoto R"/>
            <person name="Murakumo K"/>
            <person name="Nishida K"/>
            <person name="Terakita A"/>
            <person name="Kuratani S"/>
            <person name="Sato K"/>
            <person name="Hyodo S Kuraku.S."/>
        </authorList>
    </citation>
    <scope>NUCLEOTIDE SEQUENCE [LARGE SCALE GENOMIC DNA]</scope>
</reference>
<dbReference type="SUPFAM" id="SSF160443">
    <property type="entry name" value="SMR domain-like"/>
    <property type="match status" value="1"/>
</dbReference>
<sequence length="175" mass="20185">VVMNKDFKELDDERMFQDAEFPDYEDFRAEAVLHRRKQQECFSKAAEAHRRDMKPVAVFYAQQGHLHGEKMKEANYRAAANILKRVNVSLLPQNVLDLHGLHVEEAQYHLENVLLDKINEYQQKGGKPYLAVITGRGCHSQGGVARIKPAVIDYLKTHNFRFTEPQQGVVKIKLN</sequence>
<dbReference type="GO" id="GO:0004519">
    <property type="term" value="F:endonuclease activity"/>
    <property type="evidence" value="ECO:0007669"/>
    <property type="project" value="TreeGrafter"/>
</dbReference>
<name>A0A401PP75_SCYTO</name>
<protein>
    <recommendedName>
        <fullName evidence="1">Smr domain-containing protein</fullName>
    </recommendedName>
</protein>
<accession>A0A401PP75</accession>
<dbReference type="Gene3D" id="3.30.1370.110">
    <property type="match status" value="1"/>
</dbReference>
<evidence type="ECO:0000259" key="1">
    <source>
        <dbReference type="PROSITE" id="PS50828"/>
    </source>
</evidence>
<dbReference type="Pfam" id="PF08590">
    <property type="entry name" value="DUF1771"/>
    <property type="match status" value="1"/>
</dbReference>
<dbReference type="PANTHER" id="PTHR46535">
    <property type="entry name" value="NEDD4-BINDING PROTEIN 2"/>
    <property type="match status" value="1"/>
</dbReference>
<dbReference type="STRING" id="75743.A0A401PP75"/>
<dbReference type="EMBL" id="BFAA01013624">
    <property type="protein sequence ID" value="GCB74950.1"/>
    <property type="molecule type" value="Genomic_DNA"/>
</dbReference>
<comment type="caution">
    <text evidence="2">The sequence shown here is derived from an EMBL/GenBank/DDBJ whole genome shotgun (WGS) entry which is preliminary data.</text>
</comment>
<dbReference type="InterPro" id="IPR052772">
    <property type="entry name" value="Endo/PolyKinase_Domain-Protein"/>
</dbReference>
<dbReference type="GO" id="GO:0005634">
    <property type="term" value="C:nucleus"/>
    <property type="evidence" value="ECO:0007669"/>
    <property type="project" value="TreeGrafter"/>
</dbReference>
<dbReference type="SMART" id="SM00463">
    <property type="entry name" value="SMR"/>
    <property type="match status" value="1"/>
</dbReference>
<organism evidence="2 3">
    <name type="scientific">Scyliorhinus torazame</name>
    <name type="common">Cloudy catshark</name>
    <name type="synonym">Catulus torazame</name>
    <dbReference type="NCBI Taxonomy" id="75743"/>
    <lineage>
        <taxon>Eukaryota</taxon>
        <taxon>Metazoa</taxon>
        <taxon>Chordata</taxon>
        <taxon>Craniata</taxon>
        <taxon>Vertebrata</taxon>
        <taxon>Chondrichthyes</taxon>
        <taxon>Elasmobranchii</taxon>
        <taxon>Galeomorphii</taxon>
        <taxon>Galeoidea</taxon>
        <taxon>Carcharhiniformes</taxon>
        <taxon>Scyliorhinidae</taxon>
        <taxon>Scyliorhinus</taxon>
    </lineage>
</organism>
<feature type="non-terminal residue" evidence="2">
    <location>
        <position position="1"/>
    </location>
</feature>
<proteinExistence type="predicted"/>
<dbReference type="PROSITE" id="PS50828">
    <property type="entry name" value="SMR"/>
    <property type="match status" value="1"/>
</dbReference>
<feature type="domain" description="Smr" evidence="1">
    <location>
        <begin position="96"/>
        <end position="175"/>
    </location>
</feature>
<keyword evidence="3" id="KW-1185">Reference proteome</keyword>
<dbReference type="InterPro" id="IPR002625">
    <property type="entry name" value="Smr_dom"/>
</dbReference>
<dbReference type="InterPro" id="IPR013899">
    <property type="entry name" value="DUF1771"/>
</dbReference>
<dbReference type="SMART" id="SM01162">
    <property type="entry name" value="DUF1771"/>
    <property type="match status" value="1"/>
</dbReference>
<gene>
    <name evidence="2" type="ORF">scyTo_0018927</name>
</gene>
<dbReference type="AlphaFoldDB" id="A0A401PP75"/>
<evidence type="ECO:0000313" key="2">
    <source>
        <dbReference type="EMBL" id="GCB74950.1"/>
    </source>
</evidence>
<dbReference type="InterPro" id="IPR036063">
    <property type="entry name" value="Smr_dom_sf"/>
</dbReference>
<evidence type="ECO:0000313" key="3">
    <source>
        <dbReference type="Proteomes" id="UP000288216"/>
    </source>
</evidence>
<dbReference type="OMA" id="AMARCFQ"/>
<dbReference type="PANTHER" id="PTHR46535:SF1">
    <property type="entry name" value="NEDD4-BINDING PROTEIN 2"/>
    <property type="match status" value="1"/>
</dbReference>
<dbReference type="Pfam" id="PF01713">
    <property type="entry name" value="Smr"/>
    <property type="match status" value="1"/>
</dbReference>